<organism evidence="1 2">
    <name type="scientific">Liberibacter crescens (strain BT-1)</name>
    <dbReference type="NCBI Taxonomy" id="1215343"/>
    <lineage>
        <taxon>Bacteria</taxon>
        <taxon>Pseudomonadati</taxon>
        <taxon>Pseudomonadota</taxon>
        <taxon>Alphaproteobacteria</taxon>
        <taxon>Hyphomicrobiales</taxon>
        <taxon>Rhizobiaceae</taxon>
        <taxon>Liberibacter</taxon>
    </lineage>
</organism>
<dbReference type="KEGG" id="lcc:B488_04880"/>
<dbReference type="Pfam" id="PF06356">
    <property type="entry name" value="DUF1064"/>
    <property type="match status" value="1"/>
</dbReference>
<sequence>MLEKSGEVSQVVLQPSYPVIINGIKVFTYRADFSFYDVHDQRFRVVDVKGYDTPISKLKRKCVKAMYDIDVEVVRSS</sequence>
<gene>
    <name evidence="1" type="ordered locus">B488_04880</name>
</gene>
<accession>L0EUF4</accession>
<dbReference type="AlphaFoldDB" id="L0EUF4"/>
<dbReference type="PATRIC" id="fig|1215343.11.peg.498"/>
<evidence type="ECO:0000313" key="2">
    <source>
        <dbReference type="Proteomes" id="UP000010799"/>
    </source>
</evidence>
<name>L0EUF4_LIBCB</name>
<proteinExistence type="predicted"/>
<dbReference type="InterPro" id="IPR009414">
    <property type="entry name" value="DUF1064"/>
</dbReference>
<dbReference type="eggNOG" id="ENOG5033FF4">
    <property type="taxonomic scope" value="Bacteria"/>
</dbReference>
<dbReference type="EMBL" id="CP003789">
    <property type="protein sequence ID" value="AGA64480.1"/>
    <property type="molecule type" value="Genomic_DNA"/>
</dbReference>
<reference evidence="1 2" key="1">
    <citation type="journal article" date="2012" name="Stand. Genomic Sci.">
        <title>Complete genome sequence of Liberibacter crescens BT-1.</title>
        <authorList>
            <person name="Leonard M.T."/>
            <person name="Fagen J.R."/>
            <person name="Davis-Richardson A.G."/>
            <person name="Davis M.J."/>
            <person name="Triplett E.W."/>
        </authorList>
    </citation>
    <scope>NUCLEOTIDE SEQUENCE [LARGE SCALE GENOMIC DNA]</scope>
    <source>
        <strain evidence="1 2">BT-1</strain>
    </source>
</reference>
<keyword evidence="2" id="KW-1185">Reference proteome</keyword>
<evidence type="ECO:0000313" key="1">
    <source>
        <dbReference type="EMBL" id="AGA64480.1"/>
    </source>
</evidence>
<dbReference type="Proteomes" id="UP000010799">
    <property type="component" value="Chromosome"/>
</dbReference>
<dbReference type="HOGENOM" id="CLU_2633823_0_0_5"/>
<dbReference type="STRING" id="1215343.B488_04880"/>
<protein>
    <submittedName>
        <fullName evidence="1">Phage protein-like protein</fullName>
    </submittedName>
</protein>